<name>A0A1H9CSG3_9EURY</name>
<sequence length="215" mass="25743">MSEEFDWIERDRGILTERDREILLGRAGENLDKNAQNVRRYNIRERIKNALYDFHIIAQNLPLADIQQLFEPAYDWSRERRRLDEEGRTSTPPDLDQLLWSWLSVFEFFSYGMYAGGKQETQVLMQGLVEGGIERGYREYQHDNLQTYRKIDVDLRLNYGNLVLRNNYLRGIQQDLPSETSEIAEEVLRLRRLRKISQADASRWFDEYVRKPEFD</sequence>
<dbReference type="Pfam" id="PF26404">
    <property type="entry name" value="DUF8102"/>
    <property type="match status" value="1"/>
</dbReference>
<dbReference type="EMBL" id="FOFD01000001">
    <property type="protein sequence ID" value="SEQ04156.1"/>
    <property type="molecule type" value="Genomic_DNA"/>
</dbReference>
<dbReference type="OrthoDB" id="350091at2157"/>
<dbReference type="Proteomes" id="UP000199114">
    <property type="component" value="Unassembled WGS sequence"/>
</dbReference>
<evidence type="ECO:0000313" key="3">
    <source>
        <dbReference type="Proteomes" id="UP000199114"/>
    </source>
</evidence>
<dbReference type="InterPro" id="IPR058415">
    <property type="entry name" value="DUF8102"/>
</dbReference>
<feature type="domain" description="Domain of unknown function" evidence="1">
    <location>
        <begin position="14"/>
        <end position="74"/>
    </location>
</feature>
<gene>
    <name evidence="2" type="ORF">SAMN04489841_1144</name>
</gene>
<reference evidence="3" key="1">
    <citation type="submission" date="2016-10" db="EMBL/GenBank/DDBJ databases">
        <authorList>
            <person name="Varghese N."/>
            <person name="Submissions S."/>
        </authorList>
    </citation>
    <scope>NUCLEOTIDE SEQUENCE [LARGE SCALE GENOMIC DNA]</scope>
    <source>
        <strain evidence="3">DSM 25055</strain>
    </source>
</reference>
<organism evidence="2 3">
    <name type="scientific">Natrinema salaciae</name>
    <dbReference type="NCBI Taxonomy" id="1186196"/>
    <lineage>
        <taxon>Archaea</taxon>
        <taxon>Methanobacteriati</taxon>
        <taxon>Methanobacteriota</taxon>
        <taxon>Stenosarchaea group</taxon>
        <taxon>Halobacteria</taxon>
        <taxon>Halobacteriales</taxon>
        <taxon>Natrialbaceae</taxon>
        <taxon>Natrinema</taxon>
    </lineage>
</organism>
<dbReference type="AlphaFoldDB" id="A0A1H9CSG3"/>
<protein>
    <recommendedName>
        <fullName evidence="1">Domain of unknown function domain-containing protein</fullName>
    </recommendedName>
</protein>
<accession>A0A1H9CSG3</accession>
<proteinExistence type="predicted"/>
<keyword evidence="3" id="KW-1185">Reference proteome</keyword>
<evidence type="ECO:0000313" key="2">
    <source>
        <dbReference type="EMBL" id="SEQ04156.1"/>
    </source>
</evidence>
<evidence type="ECO:0000259" key="1">
    <source>
        <dbReference type="Pfam" id="PF26404"/>
    </source>
</evidence>